<evidence type="ECO:0000313" key="5">
    <source>
        <dbReference type="EMBL" id="OQU88583.1"/>
    </source>
</evidence>
<accession>A0A1W0W2K5</accession>
<dbReference type="OrthoDB" id="680835at2759"/>
<evidence type="ECO:0000256" key="1">
    <source>
        <dbReference type="ARBA" id="ARBA00010149"/>
    </source>
</evidence>
<dbReference type="InParanoid" id="A0A1W0W2K5"/>
<dbReference type="Proteomes" id="UP000000768">
    <property type="component" value="Chromosome 2"/>
</dbReference>
<keyword evidence="3" id="KW-0732">Signal</keyword>
<dbReference type="Pfam" id="PF24153">
    <property type="entry name" value="Meg"/>
    <property type="match status" value="1"/>
</dbReference>
<keyword evidence="6" id="KW-1185">Reference proteome</keyword>
<feature type="domain" description="Meg" evidence="4">
    <location>
        <begin position="1"/>
        <end position="90"/>
    </location>
</feature>
<feature type="chain" id="PRO_5013071396" description="Meg domain-containing protein" evidence="3">
    <location>
        <begin position="29"/>
        <end position="111"/>
    </location>
</feature>
<feature type="signal peptide" evidence="3">
    <location>
        <begin position="1"/>
        <end position="28"/>
    </location>
</feature>
<comment type="similarity">
    <text evidence="1">Belongs to the MEG family.</text>
</comment>
<dbReference type="Gramene" id="OQU88583">
    <property type="protein sequence ID" value="OQU88583"/>
    <property type="gene ID" value="SORBI_3002G057700"/>
</dbReference>
<sequence>MGKYTKRVDALVFFSLLFLGYFAAHVQGNGHGTDEVGAPSTSEEVITRRSGAQCAQNNRNLPCQDKKCFCCIGGRTHDCYYTLHDCKAPASKHKSRSLLLVYHVMAGNVIE</sequence>
<dbReference type="InterPro" id="IPR056205">
    <property type="entry name" value="Meg"/>
</dbReference>
<protein>
    <recommendedName>
        <fullName evidence="4">Meg domain-containing protein</fullName>
    </recommendedName>
</protein>
<dbReference type="EMBL" id="CM000761">
    <property type="protein sequence ID" value="OQU88583.1"/>
    <property type="molecule type" value="Genomic_DNA"/>
</dbReference>
<dbReference type="OMA" id="RTHGCYS"/>
<evidence type="ECO:0000259" key="4">
    <source>
        <dbReference type="Pfam" id="PF24153"/>
    </source>
</evidence>
<evidence type="ECO:0000256" key="3">
    <source>
        <dbReference type="SAM" id="SignalP"/>
    </source>
</evidence>
<keyword evidence="2" id="KW-1015">Disulfide bond</keyword>
<dbReference type="AlphaFoldDB" id="A0A1W0W2K5"/>
<gene>
    <name evidence="5" type="ORF">SORBI_3002G057700</name>
</gene>
<proteinExistence type="inferred from homology"/>
<name>A0A1W0W2K5_SORBI</name>
<reference evidence="5 6" key="1">
    <citation type="journal article" date="2009" name="Nature">
        <title>The Sorghum bicolor genome and the diversification of grasses.</title>
        <authorList>
            <person name="Paterson A.H."/>
            <person name="Bowers J.E."/>
            <person name="Bruggmann R."/>
            <person name="Dubchak I."/>
            <person name="Grimwood J."/>
            <person name="Gundlach H."/>
            <person name="Haberer G."/>
            <person name="Hellsten U."/>
            <person name="Mitros T."/>
            <person name="Poliakov A."/>
            <person name="Schmutz J."/>
            <person name="Spannagl M."/>
            <person name="Tang H."/>
            <person name="Wang X."/>
            <person name="Wicker T."/>
            <person name="Bharti A.K."/>
            <person name="Chapman J."/>
            <person name="Feltus F.A."/>
            <person name="Gowik U."/>
            <person name="Grigoriev I.V."/>
            <person name="Lyons E."/>
            <person name="Maher C.A."/>
            <person name="Martis M."/>
            <person name="Narechania A."/>
            <person name="Otillar R.P."/>
            <person name="Penning B.W."/>
            <person name="Salamov A.A."/>
            <person name="Wang Y."/>
            <person name="Zhang L."/>
            <person name="Carpita N.C."/>
            <person name="Freeling M."/>
            <person name="Gingle A.R."/>
            <person name="Hash C.T."/>
            <person name="Keller B."/>
            <person name="Klein P."/>
            <person name="Kresovich S."/>
            <person name="McCann M.C."/>
            <person name="Ming R."/>
            <person name="Peterson D.G."/>
            <person name="Mehboob-ur-Rahman"/>
            <person name="Ware D."/>
            <person name="Westhoff P."/>
            <person name="Mayer K.F."/>
            <person name="Messing J."/>
            <person name="Rokhsar D.S."/>
        </authorList>
    </citation>
    <scope>NUCLEOTIDE SEQUENCE [LARGE SCALE GENOMIC DNA]</scope>
    <source>
        <strain evidence="6">cv. BTx623</strain>
    </source>
</reference>
<organism evidence="5 6">
    <name type="scientific">Sorghum bicolor</name>
    <name type="common">Sorghum</name>
    <name type="synonym">Sorghum vulgare</name>
    <dbReference type="NCBI Taxonomy" id="4558"/>
    <lineage>
        <taxon>Eukaryota</taxon>
        <taxon>Viridiplantae</taxon>
        <taxon>Streptophyta</taxon>
        <taxon>Embryophyta</taxon>
        <taxon>Tracheophyta</taxon>
        <taxon>Spermatophyta</taxon>
        <taxon>Magnoliopsida</taxon>
        <taxon>Liliopsida</taxon>
        <taxon>Poales</taxon>
        <taxon>Poaceae</taxon>
        <taxon>PACMAD clade</taxon>
        <taxon>Panicoideae</taxon>
        <taxon>Andropogonodae</taxon>
        <taxon>Andropogoneae</taxon>
        <taxon>Sorghinae</taxon>
        <taxon>Sorghum</taxon>
    </lineage>
</organism>
<reference evidence="6" key="2">
    <citation type="journal article" date="2018" name="Plant J.">
        <title>The Sorghum bicolor reference genome: improved assembly, gene annotations, a transcriptome atlas, and signatures of genome organization.</title>
        <authorList>
            <person name="McCormick R.F."/>
            <person name="Truong S.K."/>
            <person name="Sreedasyam A."/>
            <person name="Jenkins J."/>
            <person name="Shu S."/>
            <person name="Sims D."/>
            <person name="Kennedy M."/>
            <person name="Amirebrahimi M."/>
            <person name="Weers B.D."/>
            <person name="McKinley B."/>
            <person name="Mattison A."/>
            <person name="Morishige D.T."/>
            <person name="Grimwood J."/>
            <person name="Schmutz J."/>
            <person name="Mullet J.E."/>
        </authorList>
    </citation>
    <scope>NUCLEOTIDE SEQUENCE [LARGE SCALE GENOMIC DNA]</scope>
    <source>
        <strain evidence="6">cv. BTx623</strain>
    </source>
</reference>
<evidence type="ECO:0000256" key="2">
    <source>
        <dbReference type="ARBA" id="ARBA00023157"/>
    </source>
</evidence>
<evidence type="ECO:0000313" key="6">
    <source>
        <dbReference type="Proteomes" id="UP000000768"/>
    </source>
</evidence>